<evidence type="ECO:0000313" key="2">
    <source>
        <dbReference type="EMBL" id="KAJ1126050.1"/>
    </source>
</evidence>
<accession>A0AAV7PL20</accession>
<feature type="coiled-coil region" evidence="1">
    <location>
        <begin position="31"/>
        <end position="94"/>
    </location>
</feature>
<dbReference type="EMBL" id="JANPWB010000011">
    <property type="protein sequence ID" value="KAJ1126050.1"/>
    <property type="molecule type" value="Genomic_DNA"/>
</dbReference>
<reference evidence="2" key="1">
    <citation type="journal article" date="2022" name="bioRxiv">
        <title>Sequencing and chromosome-scale assembly of the giantPleurodeles waltlgenome.</title>
        <authorList>
            <person name="Brown T."/>
            <person name="Elewa A."/>
            <person name="Iarovenko S."/>
            <person name="Subramanian E."/>
            <person name="Araus A.J."/>
            <person name="Petzold A."/>
            <person name="Susuki M."/>
            <person name="Suzuki K.-i.T."/>
            <person name="Hayashi T."/>
            <person name="Toyoda A."/>
            <person name="Oliveira C."/>
            <person name="Osipova E."/>
            <person name="Leigh N.D."/>
            <person name="Simon A."/>
            <person name="Yun M.H."/>
        </authorList>
    </citation>
    <scope>NUCLEOTIDE SEQUENCE</scope>
    <source>
        <strain evidence="2">20211129_DDA</strain>
        <tissue evidence="2">Liver</tissue>
    </source>
</reference>
<sequence length="127" mass="14142">MVKPKPPKPQLMADAKGLNPAGLAGAQADALQQMNQTLQAHSAQFDKLLQAVLDTKTTLEAKIDSVVIEVNLLRADHRKLVDRAEIELREAEKGMAMGAVALEDLQVLRARTNEIDMRLRSYDYRHL</sequence>
<evidence type="ECO:0000256" key="1">
    <source>
        <dbReference type="SAM" id="Coils"/>
    </source>
</evidence>
<name>A0AAV7PL20_PLEWA</name>
<evidence type="ECO:0000313" key="3">
    <source>
        <dbReference type="Proteomes" id="UP001066276"/>
    </source>
</evidence>
<protein>
    <submittedName>
        <fullName evidence="2">Uncharacterized protein</fullName>
    </submittedName>
</protein>
<comment type="caution">
    <text evidence="2">The sequence shown here is derived from an EMBL/GenBank/DDBJ whole genome shotgun (WGS) entry which is preliminary data.</text>
</comment>
<organism evidence="2 3">
    <name type="scientific">Pleurodeles waltl</name>
    <name type="common">Iberian ribbed newt</name>
    <dbReference type="NCBI Taxonomy" id="8319"/>
    <lineage>
        <taxon>Eukaryota</taxon>
        <taxon>Metazoa</taxon>
        <taxon>Chordata</taxon>
        <taxon>Craniata</taxon>
        <taxon>Vertebrata</taxon>
        <taxon>Euteleostomi</taxon>
        <taxon>Amphibia</taxon>
        <taxon>Batrachia</taxon>
        <taxon>Caudata</taxon>
        <taxon>Salamandroidea</taxon>
        <taxon>Salamandridae</taxon>
        <taxon>Pleurodelinae</taxon>
        <taxon>Pleurodeles</taxon>
    </lineage>
</organism>
<gene>
    <name evidence="2" type="ORF">NDU88_004463</name>
</gene>
<proteinExistence type="predicted"/>
<keyword evidence="3" id="KW-1185">Reference proteome</keyword>
<dbReference type="Proteomes" id="UP001066276">
    <property type="component" value="Chromosome 7"/>
</dbReference>
<dbReference type="AlphaFoldDB" id="A0AAV7PL20"/>
<keyword evidence="1" id="KW-0175">Coiled coil</keyword>